<comment type="subcellular location">
    <subcellularLocation>
        <location evidence="1">Membrane</location>
        <topology evidence="1">Single-pass membrane protein</topology>
    </subcellularLocation>
</comment>
<dbReference type="EMBL" id="JAENGP010000011">
    <property type="protein sequence ID" value="MBK1781616.1"/>
    <property type="molecule type" value="Genomic_DNA"/>
</dbReference>
<evidence type="ECO:0000256" key="4">
    <source>
        <dbReference type="ARBA" id="ARBA00023136"/>
    </source>
</evidence>
<evidence type="ECO:0000256" key="2">
    <source>
        <dbReference type="ARBA" id="ARBA00022692"/>
    </source>
</evidence>
<keyword evidence="8" id="KW-1185">Reference proteome</keyword>
<feature type="transmembrane region" description="Helical" evidence="5">
    <location>
        <begin position="43"/>
        <end position="66"/>
    </location>
</feature>
<feature type="domain" description="Bacterial virulence protein VirB8" evidence="6">
    <location>
        <begin position="26"/>
        <end position="233"/>
    </location>
</feature>
<evidence type="ECO:0000256" key="5">
    <source>
        <dbReference type="SAM" id="Phobius"/>
    </source>
</evidence>
<dbReference type="InterPro" id="IPR007430">
    <property type="entry name" value="VirB8"/>
</dbReference>
<evidence type="ECO:0000313" key="8">
    <source>
        <dbReference type="Proteomes" id="UP000635316"/>
    </source>
</evidence>
<gene>
    <name evidence="7" type="ORF">JHL22_10330</name>
</gene>
<evidence type="ECO:0000259" key="6">
    <source>
        <dbReference type="Pfam" id="PF04335"/>
    </source>
</evidence>
<name>A0ABS1EFU2_9BURK</name>
<dbReference type="CDD" id="cd16424">
    <property type="entry name" value="VirB8"/>
    <property type="match status" value="1"/>
</dbReference>
<dbReference type="SUPFAM" id="SSF54427">
    <property type="entry name" value="NTF2-like"/>
    <property type="match status" value="1"/>
</dbReference>
<accession>A0ABS1EFU2</accession>
<reference evidence="7 8" key="1">
    <citation type="submission" date="2020-12" db="EMBL/GenBank/DDBJ databases">
        <authorList>
            <person name="Lu T."/>
            <person name="Wang Q."/>
            <person name="Han X."/>
        </authorList>
    </citation>
    <scope>NUCLEOTIDE SEQUENCE [LARGE SCALE GENOMIC DNA]</scope>
    <source>
        <strain evidence="7 8">WQ 585</strain>
    </source>
</reference>
<dbReference type="Proteomes" id="UP000635316">
    <property type="component" value="Unassembled WGS sequence"/>
</dbReference>
<comment type="caution">
    <text evidence="7">The sequence shown here is derived from an EMBL/GenBank/DDBJ whole genome shotgun (WGS) entry which is preliminary data.</text>
</comment>
<sequence length="234" mass="26718">MRQVMQSRKNKTPSPKQSAIEFIQQANEFEKSRIVAVKRNNKIAWGITGVSTLMTIMSVAAVMLLAPLKTVEPFVIRVDNNTGVTDIVTIMKEQNKSYGEIIDRYWLTQYVKFRESYDWWTVQAGYDAAMLLSGATEQGVIGGLFQSEGAPYKVFKDRFRVDVKILSVTWIGEVAQIRFEKQVKPLSESTQRPPVQRLMATLGYQYINTPQADKDREINPLGLQVMHYRVDTES</sequence>
<keyword evidence="3 5" id="KW-1133">Transmembrane helix</keyword>
<protein>
    <submittedName>
        <fullName evidence="7">Type IV secretion system protein</fullName>
    </submittedName>
</protein>
<keyword evidence="2 5" id="KW-0812">Transmembrane</keyword>
<dbReference type="PIRSF" id="PIRSF003299">
    <property type="entry name" value="VirB8_PtlE"/>
    <property type="match status" value="1"/>
</dbReference>
<evidence type="ECO:0000256" key="1">
    <source>
        <dbReference type="ARBA" id="ARBA00004167"/>
    </source>
</evidence>
<proteinExistence type="predicted"/>
<keyword evidence="4 5" id="KW-0472">Membrane</keyword>
<dbReference type="InterPro" id="IPR032710">
    <property type="entry name" value="NTF2-like_dom_sf"/>
</dbReference>
<dbReference type="Gene3D" id="3.10.450.230">
    <property type="entry name" value="VirB8 protein"/>
    <property type="match status" value="1"/>
</dbReference>
<dbReference type="InterPro" id="IPR026264">
    <property type="entry name" value="VirB8/PtlE"/>
</dbReference>
<organism evidence="7 8">
    <name type="scientific">Advenella mandrilli</name>
    <dbReference type="NCBI Taxonomy" id="2800330"/>
    <lineage>
        <taxon>Bacteria</taxon>
        <taxon>Pseudomonadati</taxon>
        <taxon>Pseudomonadota</taxon>
        <taxon>Betaproteobacteria</taxon>
        <taxon>Burkholderiales</taxon>
        <taxon>Alcaligenaceae</taxon>
    </lineage>
</organism>
<dbReference type="Pfam" id="PF04335">
    <property type="entry name" value="VirB8"/>
    <property type="match status" value="1"/>
</dbReference>
<evidence type="ECO:0000313" key="7">
    <source>
        <dbReference type="EMBL" id="MBK1781616.1"/>
    </source>
</evidence>
<evidence type="ECO:0000256" key="3">
    <source>
        <dbReference type="ARBA" id="ARBA00022989"/>
    </source>
</evidence>